<dbReference type="SMART" id="SM00091">
    <property type="entry name" value="PAS"/>
    <property type="match status" value="4"/>
</dbReference>
<dbReference type="InterPro" id="IPR001633">
    <property type="entry name" value="EAL_dom"/>
</dbReference>
<dbReference type="CDD" id="cd01948">
    <property type="entry name" value="EAL"/>
    <property type="match status" value="1"/>
</dbReference>
<feature type="domain" description="GGDEF" evidence="4">
    <location>
        <begin position="575"/>
        <end position="708"/>
    </location>
</feature>
<evidence type="ECO:0000259" key="4">
    <source>
        <dbReference type="PROSITE" id="PS50887"/>
    </source>
</evidence>
<dbReference type="PROSITE" id="PS50112">
    <property type="entry name" value="PAS"/>
    <property type="match status" value="2"/>
</dbReference>
<dbReference type="EMBL" id="RXLQ01000001">
    <property type="protein sequence ID" value="RSZ60766.1"/>
    <property type="molecule type" value="Genomic_DNA"/>
</dbReference>
<dbReference type="Pfam" id="PF08447">
    <property type="entry name" value="PAS_3"/>
    <property type="match status" value="1"/>
</dbReference>
<dbReference type="Proteomes" id="UP000278085">
    <property type="component" value="Unassembled WGS sequence"/>
</dbReference>
<feature type="domain" description="PAC" evidence="2">
    <location>
        <begin position="490"/>
        <end position="542"/>
    </location>
</feature>
<feature type="domain" description="PAC" evidence="2">
    <location>
        <begin position="358"/>
        <end position="411"/>
    </location>
</feature>
<dbReference type="SMART" id="SM00086">
    <property type="entry name" value="PAC"/>
    <property type="match status" value="4"/>
</dbReference>
<name>A0A430HTA8_9BURK</name>
<dbReference type="PROSITE" id="PS50883">
    <property type="entry name" value="EAL"/>
    <property type="match status" value="1"/>
</dbReference>
<dbReference type="InterPro" id="IPR013655">
    <property type="entry name" value="PAS_fold_3"/>
</dbReference>
<dbReference type="InterPro" id="IPR000160">
    <property type="entry name" value="GGDEF_dom"/>
</dbReference>
<evidence type="ECO:0000259" key="2">
    <source>
        <dbReference type="PROSITE" id="PS50113"/>
    </source>
</evidence>
<dbReference type="PROSITE" id="PS50113">
    <property type="entry name" value="PAC"/>
    <property type="match status" value="3"/>
</dbReference>
<dbReference type="CDD" id="cd01949">
    <property type="entry name" value="GGDEF"/>
    <property type="match status" value="1"/>
</dbReference>
<dbReference type="Pfam" id="PF08448">
    <property type="entry name" value="PAS_4"/>
    <property type="match status" value="1"/>
</dbReference>
<comment type="caution">
    <text evidence="5">The sequence shown here is derived from an EMBL/GenBank/DDBJ whole genome shotgun (WGS) entry which is preliminary data.</text>
</comment>
<dbReference type="SMART" id="SM00052">
    <property type="entry name" value="EAL"/>
    <property type="match status" value="1"/>
</dbReference>
<dbReference type="NCBIfam" id="TIGR00254">
    <property type="entry name" value="GGDEF"/>
    <property type="match status" value="1"/>
</dbReference>
<dbReference type="SUPFAM" id="SSF141868">
    <property type="entry name" value="EAL domain-like"/>
    <property type="match status" value="1"/>
</dbReference>
<feature type="domain" description="PAC" evidence="2">
    <location>
        <begin position="90"/>
        <end position="142"/>
    </location>
</feature>
<evidence type="ECO:0000313" key="5">
    <source>
        <dbReference type="EMBL" id="RSZ60766.1"/>
    </source>
</evidence>
<dbReference type="FunFam" id="3.30.70.270:FF:000001">
    <property type="entry name" value="Diguanylate cyclase domain protein"/>
    <property type="match status" value="1"/>
</dbReference>
<protein>
    <submittedName>
        <fullName evidence="5">Bifunctional diguanylate cyclase/phosphodiesterase</fullName>
    </submittedName>
</protein>
<dbReference type="InterPro" id="IPR052155">
    <property type="entry name" value="Biofilm_reg_signaling"/>
</dbReference>
<sequence>MPERFLASTLPRHEAAELYRLMVVGIRDVAVFLMDPDGYITVWNAGAQDMKGYTADEAIGSHLSLLYTDQDRARGWPQHNLGKAAEDGFYSEETWRKRKDGSLFWAHIALTALRGEDRQLLGFSKITMDMTHHKLLESCEKEKQEIDLILRAAQAGTWKWDVGSGKVDLSRQLLELLGYDGAPRELDFDACLAYVHPDDRARFRTLLEDTRSDPLTAPLETELRFLRSDGRGQWFFLRANWHRDIEHGPMQLLGACVGIDSLKAAEQEKEVLLSQLRQERARFSDILEQMPSGVVLAEVPSGRLTYQNRAAAGMMGRDFSGVDSYLDYRQYVFVDAKGERIASENLPLTRAVRGQDVARTDTLIYERGDGARLHLDVTTAAIVDSDGVARVAIAVLHDVSKLKHMELSAAAEKERALVTLAALTDGVVTADPGGIVMSVNPAAERMIGVPEAAARGQRLRDVLQIEERAAADATFAAIEHCLSQHRTCAGLPHATLIAQDGARFAVENAVAPVILDSGELIGAVLIMHDVTESKRLLRRLGFEASHDALTGLVNRREFEVRLQRTIERAQHPGGACAALLYMDLDQFKVVNDTCGHQAGDELLKRLAATYSEHVRERDTLARIGGDEFALIVEHCDVDEALAVAHKILDATRTFRYVCKGRVFQLGVSIGLTPIDGGTIDVEEAMRRADHACYIAKDRGRNRIYVHYKGDLDFAQRRSDMHWVTRLTHAFQNEQLQLYYQPILALDDGEAPRHYEILLRMRNGRNGPIGPGIFLPAAERYDVIVKIDRWVLTRTLEWLASNPEHMETLEMCSINLSRRSLGDPSFHKFAAELIDASEVPAAKLCFEITENGAIADMQKTISFIEALSARGCRFSLDDFGTGMTSFSYLKQLPVDFIKIDGSFIQMMSSSQVDFEMVRFTNDISHMMGRKTIAEYVSDSAILASLKAIGVDFAQGYWVGKPRPLTP</sequence>
<dbReference type="NCBIfam" id="TIGR00229">
    <property type="entry name" value="sensory_box"/>
    <property type="match status" value="2"/>
</dbReference>
<dbReference type="InterPro" id="IPR000700">
    <property type="entry name" value="PAS-assoc_C"/>
</dbReference>
<gene>
    <name evidence="5" type="ORF">EJB06_01095</name>
</gene>
<dbReference type="Pfam" id="PF00563">
    <property type="entry name" value="EAL"/>
    <property type="match status" value="1"/>
</dbReference>
<dbReference type="PANTHER" id="PTHR44757:SF4">
    <property type="entry name" value="DIGUANYLATE CYCLASE DGCE-RELATED"/>
    <property type="match status" value="1"/>
</dbReference>
<reference evidence="5 6" key="1">
    <citation type="submission" date="2018-12" db="EMBL/GenBank/DDBJ databases">
        <authorList>
            <person name="Yang E."/>
        </authorList>
    </citation>
    <scope>NUCLEOTIDE SEQUENCE [LARGE SCALE GENOMIC DNA]</scope>
    <source>
        <strain evidence="5 6">SOD</strain>
    </source>
</reference>
<dbReference type="GO" id="GO:0003824">
    <property type="term" value="F:catalytic activity"/>
    <property type="evidence" value="ECO:0007669"/>
    <property type="project" value="UniProtKB-ARBA"/>
</dbReference>
<accession>A0A430HTA8</accession>
<dbReference type="OrthoDB" id="9813903at2"/>
<dbReference type="Pfam" id="PF00990">
    <property type="entry name" value="GGDEF"/>
    <property type="match status" value="1"/>
</dbReference>
<dbReference type="InterPro" id="IPR035919">
    <property type="entry name" value="EAL_sf"/>
</dbReference>
<dbReference type="PROSITE" id="PS50887">
    <property type="entry name" value="GGDEF"/>
    <property type="match status" value="1"/>
</dbReference>
<keyword evidence="6" id="KW-1185">Reference proteome</keyword>
<evidence type="ECO:0000259" key="3">
    <source>
        <dbReference type="PROSITE" id="PS50883"/>
    </source>
</evidence>
<dbReference type="InterPro" id="IPR000014">
    <property type="entry name" value="PAS"/>
</dbReference>
<dbReference type="Gene3D" id="3.30.450.20">
    <property type="entry name" value="PAS domain"/>
    <property type="match status" value="4"/>
</dbReference>
<dbReference type="InterPro" id="IPR001610">
    <property type="entry name" value="PAC"/>
</dbReference>
<feature type="domain" description="PAS" evidence="1">
    <location>
        <begin position="31"/>
        <end position="69"/>
    </location>
</feature>
<dbReference type="InterPro" id="IPR035965">
    <property type="entry name" value="PAS-like_dom_sf"/>
</dbReference>
<dbReference type="Gene3D" id="3.20.20.450">
    <property type="entry name" value="EAL domain"/>
    <property type="match status" value="1"/>
</dbReference>
<feature type="domain" description="PAS" evidence="1">
    <location>
        <begin position="412"/>
        <end position="485"/>
    </location>
</feature>
<dbReference type="RefSeq" id="WP_126072150.1">
    <property type="nucleotide sequence ID" value="NZ_CP051166.1"/>
</dbReference>
<dbReference type="AlphaFoldDB" id="A0A430HTA8"/>
<organism evidence="5 6">
    <name type="scientific">Massilia atriviolacea</name>
    <dbReference type="NCBI Taxonomy" id="2495579"/>
    <lineage>
        <taxon>Bacteria</taxon>
        <taxon>Pseudomonadati</taxon>
        <taxon>Pseudomonadota</taxon>
        <taxon>Betaproteobacteria</taxon>
        <taxon>Burkholderiales</taxon>
        <taxon>Oxalobacteraceae</taxon>
        <taxon>Telluria group</taxon>
        <taxon>Massilia</taxon>
    </lineage>
</organism>
<feature type="domain" description="EAL" evidence="3">
    <location>
        <begin position="719"/>
        <end position="965"/>
    </location>
</feature>
<dbReference type="SMART" id="SM00267">
    <property type="entry name" value="GGDEF"/>
    <property type="match status" value="1"/>
</dbReference>
<dbReference type="Gene3D" id="3.30.70.270">
    <property type="match status" value="1"/>
</dbReference>
<proteinExistence type="predicted"/>
<dbReference type="SUPFAM" id="SSF55073">
    <property type="entry name" value="Nucleotide cyclase"/>
    <property type="match status" value="1"/>
</dbReference>
<dbReference type="InterPro" id="IPR029787">
    <property type="entry name" value="Nucleotide_cyclase"/>
</dbReference>
<dbReference type="InterPro" id="IPR013656">
    <property type="entry name" value="PAS_4"/>
</dbReference>
<dbReference type="Pfam" id="PF13426">
    <property type="entry name" value="PAS_9"/>
    <property type="match status" value="2"/>
</dbReference>
<dbReference type="PANTHER" id="PTHR44757">
    <property type="entry name" value="DIGUANYLATE CYCLASE DGCP"/>
    <property type="match status" value="1"/>
</dbReference>
<dbReference type="SUPFAM" id="SSF55785">
    <property type="entry name" value="PYP-like sensor domain (PAS domain)"/>
    <property type="match status" value="4"/>
</dbReference>
<dbReference type="CDD" id="cd00130">
    <property type="entry name" value="PAS"/>
    <property type="match status" value="3"/>
</dbReference>
<evidence type="ECO:0000259" key="1">
    <source>
        <dbReference type="PROSITE" id="PS50112"/>
    </source>
</evidence>
<dbReference type="InterPro" id="IPR043128">
    <property type="entry name" value="Rev_trsase/Diguanyl_cyclase"/>
</dbReference>
<evidence type="ECO:0000313" key="6">
    <source>
        <dbReference type="Proteomes" id="UP000278085"/>
    </source>
</evidence>